<gene>
    <name evidence="3" type="ORF">ACFOGJ_13445</name>
</gene>
<comment type="caution">
    <text evidence="3">The sequence shown here is derived from an EMBL/GenBank/DDBJ whole genome shotgun (WGS) entry which is preliminary data.</text>
</comment>
<dbReference type="EMBL" id="JBHRTR010000028">
    <property type="protein sequence ID" value="MFC3228244.1"/>
    <property type="molecule type" value="Genomic_DNA"/>
</dbReference>
<organism evidence="3 4">
    <name type="scientific">Marinibaculum pumilum</name>
    <dbReference type="NCBI Taxonomy" id="1766165"/>
    <lineage>
        <taxon>Bacteria</taxon>
        <taxon>Pseudomonadati</taxon>
        <taxon>Pseudomonadota</taxon>
        <taxon>Alphaproteobacteria</taxon>
        <taxon>Rhodospirillales</taxon>
        <taxon>Rhodospirillaceae</taxon>
        <taxon>Marinibaculum</taxon>
    </lineage>
</organism>
<dbReference type="CDD" id="cd00570">
    <property type="entry name" value="GST_N_family"/>
    <property type="match status" value="1"/>
</dbReference>
<evidence type="ECO:0000259" key="1">
    <source>
        <dbReference type="PROSITE" id="PS50404"/>
    </source>
</evidence>
<feature type="domain" description="GST N-terminal" evidence="1">
    <location>
        <begin position="2"/>
        <end position="81"/>
    </location>
</feature>
<evidence type="ECO:0000313" key="3">
    <source>
        <dbReference type="EMBL" id="MFC3228244.1"/>
    </source>
</evidence>
<dbReference type="Pfam" id="PF13410">
    <property type="entry name" value="GST_C_2"/>
    <property type="match status" value="1"/>
</dbReference>
<dbReference type="Pfam" id="PF13417">
    <property type="entry name" value="GST_N_3"/>
    <property type="match status" value="1"/>
</dbReference>
<sequence length="306" mass="32725">MADIILHQYARSPFSEKVRIALGIKGAAWKAVEIPSMMPKPDLMPLTGGYRKTPVMQVGADVYCDTACIIDALDALVEGPSLYPHGSRGIAKGLSFWCDRPLFWTAVPLVFAEMGDKLPAAFVEDRKKFSGRDLDPAKLKAAQPVMLDQFRGHMAFLESMLEAGPYLLGAAPSAADCAAYNSVWFVRNGLGADSHAFAGFPKIAAWAERMAAFGHGSRTDIEGKDALAIARDAQPAPMNGLVEAGDPQGRTTGMAVVVAADDSGRDPVSGTLLRLDAEGVAIRREDPQIGTIHQHFPRTGFTVTAA</sequence>
<dbReference type="InterPro" id="IPR036249">
    <property type="entry name" value="Thioredoxin-like_sf"/>
</dbReference>
<dbReference type="InterPro" id="IPR004045">
    <property type="entry name" value="Glutathione_S-Trfase_N"/>
</dbReference>
<dbReference type="Gene3D" id="1.20.1050.10">
    <property type="match status" value="1"/>
</dbReference>
<dbReference type="Gene3D" id="3.40.30.110">
    <property type="match status" value="1"/>
</dbReference>
<evidence type="ECO:0000313" key="4">
    <source>
        <dbReference type="Proteomes" id="UP001595528"/>
    </source>
</evidence>
<reference evidence="4" key="1">
    <citation type="journal article" date="2019" name="Int. J. Syst. Evol. Microbiol.">
        <title>The Global Catalogue of Microorganisms (GCM) 10K type strain sequencing project: providing services to taxonomists for standard genome sequencing and annotation.</title>
        <authorList>
            <consortium name="The Broad Institute Genomics Platform"/>
            <consortium name="The Broad Institute Genome Sequencing Center for Infectious Disease"/>
            <person name="Wu L."/>
            <person name="Ma J."/>
        </authorList>
    </citation>
    <scope>NUCLEOTIDE SEQUENCE [LARGE SCALE GENOMIC DNA]</scope>
    <source>
        <strain evidence="4">KCTC 42964</strain>
    </source>
</reference>
<protein>
    <submittedName>
        <fullName evidence="3">Glutathione S-transferase family protein</fullName>
    </submittedName>
</protein>
<evidence type="ECO:0000259" key="2">
    <source>
        <dbReference type="PROSITE" id="PS50405"/>
    </source>
</evidence>
<dbReference type="RefSeq" id="WP_379901179.1">
    <property type="nucleotide sequence ID" value="NZ_JBHRTR010000028.1"/>
</dbReference>
<dbReference type="InterPro" id="IPR036282">
    <property type="entry name" value="Glutathione-S-Trfase_C_sf"/>
</dbReference>
<dbReference type="PROSITE" id="PS50405">
    <property type="entry name" value="GST_CTER"/>
    <property type="match status" value="1"/>
</dbReference>
<keyword evidence="4" id="KW-1185">Reference proteome</keyword>
<dbReference type="SUPFAM" id="SSF52833">
    <property type="entry name" value="Thioredoxin-like"/>
    <property type="match status" value="1"/>
</dbReference>
<accession>A0ABV7L0Z0</accession>
<name>A0ABV7L0Z0_9PROT</name>
<proteinExistence type="predicted"/>
<dbReference type="Proteomes" id="UP001595528">
    <property type="component" value="Unassembled WGS sequence"/>
</dbReference>
<feature type="domain" description="GST C-terminal" evidence="2">
    <location>
        <begin position="84"/>
        <end position="236"/>
    </location>
</feature>
<dbReference type="SUPFAM" id="SSF47616">
    <property type="entry name" value="GST C-terminal domain-like"/>
    <property type="match status" value="1"/>
</dbReference>
<dbReference type="PROSITE" id="PS50404">
    <property type="entry name" value="GST_NTER"/>
    <property type="match status" value="1"/>
</dbReference>
<dbReference type="InterPro" id="IPR010987">
    <property type="entry name" value="Glutathione-S-Trfase_C-like"/>
</dbReference>